<dbReference type="PRINTS" id="PR00080">
    <property type="entry name" value="SDRFAMILY"/>
</dbReference>
<feature type="domain" description="Ketoreductase" evidence="4">
    <location>
        <begin position="11"/>
        <end position="189"/>
    </location>
</feature>
<protein>
    <submittedName>
        <fullName evidence="5">SDR family NAD(P)-dependent oxidoreductase</fullName>
    </submittedName>
</protein>
<dbReference type="InterPro" id="IPR020904">
    <property type="entry name" value="Sc_DH/Rdtase_CS"/>
</dbReference>
<name>A0ABT7PRF4_9BACT</name>
<dbReference type="EMBL" id="JASZZN010000031">
    <property type="protein sequence ID" value="MDM4019087.1"/>
    <property type="molecule type" value="Genomic_DNA"/>
</dbReference>
<sequence>MSRPHDASSKPVALITGGSAGLGLVTAQTFAARGFHVAIAGRDLQRIRQACESIASSDDSVLPCVGDVTDRDDCSRMRTEIEQRWRRLDVLVNCVGASDRGLTMELEPDRVRELMETNVIGTLVCTQTMMPLLIQSGGSVVNIGSLAGKVGARFLGGYNAAKHALTGLTQQMRLELREHGVHVGLISPGPIRRDDAGSRYADRAGGALPESAAAPGGGTNFKGLDPQLVADAVFRCATKRVPDFVLPRYMRILIAVGNASPRLGDWLLLKFTKSGKKS</sequence>
<comment type="caution">
    <text evidence="5">The sequence shown here is derived from an EMBL/GenBank/DDBJ whole genome shotgun (WGS) entry which is preliminary data.</text>
</comment>
<dbReference type="PANTHER" id="PTHR44196">
    <property type="entry name" value="DEHYDROGENASE/REDUCTASE SDR FAMILY MEMBER 7B"/>
    <property type="match status" value="1"/>
</dbReference>
<evidence type="ECO:0000259" key="4">
    <source>
        <dbReference type="SMART" id="SM00822"/>
    </source>
</evidence>
<dbReference type="PROSITE" id="PS00061">
    <property type="entry name" value="ADH_SHORT"/>
    <property type="match status" value="1"/>
</dbReference>
<comment type="similarity">
    <text evidence="1 3">Belongs to the short-chain dehydrogenases/reductases (SDR) family.</text>
</comment>
<dbReference type="PANTHER" id="PTHR44196:SF1">
    <property type="entry name" value="DEHYDROGENASE_REDUCTASE SDR FAMILY MEMBER 7B"/>
    <property type="match status" value="1"/>
</dbReference>
<evidence type="ECO:0000256" key="2">
    <source>
        <dbReference type="ARBA" id="ARBA00023002"/>
    </source>
</evidence>
<proteinExistence type="inferred from homology"/>
<dbReference type="PRINTS" id="PR00081">
    <property type="entry name" value="GDHRDH"/>
</dbReference>
<dbReference type="InterPro" id="IPR057326">
    <property type="entry name" value="KR_dom"/>
</dbReference>
<dbReference type="Pfam" id="PF00106">
    <property type="entry name" value="adh_short"/>
    <property type="match status" value="1"/>
</dbReference>
<evidence type="ECO:0000256" key="1">
    <source>
        <dbReference type="ARBA" id="ARBA00006484"/>
    </source>
</evidence>
<dbReference type="Proteomes" id="UP001239462">
    <property type="component" value="Unassembled WGS sequence"/>
</dbReference>
<keyword evidence="2" id="KW-0560">Oxidoreductase</keyword>
<keyword evidence="6" id="KW-1185">Reference proteome</keyword>
<evidence type="ECO:0000313" key="6">
    <source>
        <dbReference type="Proteomes" id="UP001239462"/>
    </source>
</evidence>
<gene>
    <name evidence="5" type="ORF">QTN89_26775</name>
</gene>
<dbReference type="InterPro" id="IPR002347">
    <property type="entry name" value="SDR_fam"/>
</dbReference>
<accession>A0ABT7PRF4</accession>
<evidence type="ECO:0000313" key="5">
    <source>
        <dbReference type="EMBL" id="MDM4019087.1"/>
    </source>
</evidence>
<dbReference type="SMART" id="SM00822">
    <property type="entry name" value="PKS_KR"/>
    <property type="match status" value="1"/>
</dbReference>
<dbReference type="SUPFAM" id="SSF51735">
    <property type="entry name" value="NAD(P)-binding Rossmann-fold domains"/>
    <property type="match status" value="1"/>
</dbReference>
<reference evidence="5 6" key="1">
    <citation type="submission" date="2023-06" db="EMBL/GenBank/DDBJ databases">
        <title>Roseiconus lacunae JC819 isolated from Gulf of Mannar region, Tamil Nadu.</title>
        <authorList>
            <person name="Pk S."/>
            <person name="Ch S."/>
            <person name="Ch V.R."/>
        </authorList>
    </citation>
    <scope>NUCLEOTIDE SEQUENCE [LARGE SCALE GENOMIC DNA]</scope>
    <source>
        <strain evidence="5 6">JC819</strain>
    </source>
</reference>
<evidence type="ECO:0000256" key="3">
    <source>
        <dbReference type="RuleBase" id="RU000363"/>
    </source>
</evidence>
<dbReference type="InterPro" id="IPR036291">
    <property type="entry name" value="NAD(P)-bd_dom_sf"/>
</dbReference>
<organism evidence="5 6">
    <name type="scientific">Roseiconus lacunae</name>
    <dbReference type="NCBI Taxonomy" id="2605694"/>
    <lineage>
        <taxon>Bacteria</taxon>
        <taxon>Pseudomonadati</taxon>
        <taxon>Planctomycetota</taxon>
        <taxon>Planctomycetia</taxon>
        <taxon>Pirellulales</taxon>
        <taxon>Pirellulaceae</taxon>
        <taxon>Roseiconus</taxon>
    </lineage>
</organism>
<dbReference type="RefSeq" id="WP_230627776.1">
    <property type="nucleotide sequence ID" value="NZ_JAJMQV010000015.1"/>
</dbReference>
<dbReference type="Gene3D" id="3.40.50.720">
    <property type="entry name" value="NAD(P)-binding Rossmann-like Domain"/>
    <property type="match status" value="1"/>
</dbReference>